<dbReference type="STRING" id="1226327.SAMN05421732_103239"/>
<feature type="signal peptide" evidence="1">
    <location>
        <begin position="1"/>
        <end position="20"/>
    </location>
</feature>
<dbReference type="EMBL" id="FMYO01000003">
    <property type="protein sequence ID" value="SDC14470.1"/>
    <property type="molecule type" value="Genomic_DNA"/>
</dbReference>
<name>A0A1G6J6X9_9GAMM</name>
<organism evidence="2 3">
    <name type="scientific">Acinetobacter kookii</name>
    <dbReference type="NCBI Taxonomy" id="1226327"/>
    <lineage>
        <taxon>Bacteria</taxon>
        <taxon>Pseudomonadati</taxon>
        <taxon>Pseudomonadota</taxon>
        <taxon>Gammaproteobacteria</taxon>
        <taxon>Moraxellales</taxon>
        <taxon>Moraxellaceae</taxon>
        <taxon>Acinetobacter</taxon>
    </lineage>
</organism>
<evidence type="ECO:0000256" key="1">
    <source>
        <dbReference type="SAM" id="SignalP"/>
    </source>
</evidence>
<keyword evidence="3" id="KW-1185">Reference proteome</keyword>
<sequence length="207" mass="24148">MFNSKTFALSLILLPCTCFATVGGPQNLEVLGYESKEQKVYLLKHYLDGRGRLPQLYYYQFKNTKYPEKLIQVNSLYINPKTRKIDYDQDSRQFDKEIAKIKTRLNPLAPLPQSGIKIQVLKKITSKEKSWYDPKQYIPKYTYTYQLSSQNLKSQIHQAIIYRYGLSISQAYKIPQQQKILAVVKYLGIPFETGYTIEDPVLLTVKK</sequence>
<feature type="chain" id="PRO_5017199918" description="Aminotransferase" evidence="1">
    <location>
        <begin position="21"/>
        <end position="207"/>
    </location>
</feature>
<gene>
    <name evidence="2" type="ORF">SAMN05421732_103239</name>
</gene>
<proteinExistence type="predicted"/>
<reference evidence="3" key="1">
    <citation type="submission" date="2016-09" db="EMBL/GenBank/DDBJ databases">
        <authorList>
            <person name="Varghese N."/>
            <person name="Submissions S."/>
        </authorList>
    </citation>
    <scope>NUCLEOTIDE SEQUENCE [LARGE SCALE GENOMIC DNA]</scope>
    <source>
        <strain evidence="3">ANC 4667</strain>
    </source>
</reference>
<accession>A0A1G6J6X9</accession>
<dbReference type="Proteomes" id="UP000243468">
    <property type="component" value="Unassembled WGS sequence"/>
</dbReference>
<dbReference type="AlphaFoldDB" id="A0A1G6J6X9"/>
<dbReference type="OrthoDB" id="6656504at2"/>
<dbReference type="RefSeq" id="WP_092819462.1">
    <property type="nucleotide sequence ID" value="NZ_BAABKJ010000004.1"/>
</dbReference>
<evidence type="ECO:0000313" key="3">
    <source>
        <dbReference type="Proteomes" id="UP000243468"/>
    </source>
</evidence>
<protein>
    <recommendedName>
        <fullName evidence="4">Aminotransferase</fullName>
    </recommendedName>
</protein>
<keyword evidence="1" id="KW-0732">Signal</keyword>
<evidence type="ECO:0008006" key="4">
    <source>
        <dbReference type="Google" id="ProtNLM"/>
    </source>
</evidence>
<evidence type="ECO:0000313" key="2">
    <source>
        <dbReference type="EMBL" id="SDC14470.1"/>
    </source>
</evidence>